<dbReference type="Proteomes" id="UP001596114">
    <property type="component" value="Unassembled WGS sequence"/>
</dbReference>
<evidence type="ECO:0000256" key="1">
    <source>
        <dbReference type="SAM" id="SignalP"/>
    </source>
</evidence>
<protein>
    <submittedName>
        <fullName evidence="2">Uncharacterized protein</fullName>
    </submittedName>
</protein>
<dbReference type="RefSeq" id="WP_377316464.1">
    <property type="nucleotide sequence ID" value="NZ_JBHSNF010000001.1"/>
</dbReference>
<sequence length="203" mass="20966">MKASFLALSLVLGIAHAAGPVVPPPWPVPDIKPGPVVAQPVTGITIGAFGIKLEQTTFEDVAAHLGSAPVGQRGDAGGFQMWVCYTLPAMHARLWLTSSELGGKQYIDGFVVRREPGNVGAETMCPAIAGAPSAIATTDHGISLGSTESFVEAALGKPNEAPDSVVYYAYLGKEAGYDVSSVLALKIKNGAITEVHATHSATD</sequence>
<proteinExistence type="predicted"/>
<feature type="chain" id="PRO_5047540163" evidence="1">
    <location>
        <begin position="18"/>
        <end position="203"/>
    </location>
</feature>
<organism evidence="2 3">
    <name type="scientific">Rhodanobacter ginsengisoli</name>
    <dbReference type="NCBI Taxonomy" id="418646"/>
    <lineage>
        <taxon>Bacteria</taxon>
        <taxon>Pseudomonadati</taxon>
        <taxon>Pseudomonadota</taxon>
        <taxon>Gammaproteobacteria</taxon>
        <taxon>Lysobacterales</taxon>
        <taxon>Rhodanobacteraceae</taxon>
        <taxon>Rhodanobacter</taxon>
    </lineage>
</organism>
<feature type="signal peptide" evidence="1">
    <location>
        <begin position="1"/>
        <end position="17"/>
    </location>
</feature>
<name>A0ABW0QNT0_9GAMM</name>
<keyword evidence="1" id="KW-0732">Signal</keyword>
<gene>
    <name evidence="2" type="ORF">ACFPPA_01205</name>
</gene>
<reference evidence="3" key="1">
    <citation type="journal article" date="2019" name="Int. J. Syst. Evol. Microbiol.">
        <title>The Global Catalogue of Microorganisms (GCM) 10K type strain sequencing project: providing services to taxonomists for standard genome sequencing and annotation.</title>
        <authorList>
            <consortium name="The Broad Institute Genomics Platform"/>
            <consortium name="The Broad Institute Genome Sequencing Center for Infectious Disease"/>
            <person name="Wu L."/>
            <person name="Ma J."/>
        </authorList>
    </citation>
    <scope>NUCLEOTIDE SEQUENCE [LARGE SCALE GENOMIC DNA]</scope>
    <source>
        <strain evidence="3">CGMCC 1.16619</strain>
    </source>
</reference>
<evidence type="ECO:0000313" key="2">
    <source>
        <dbReference type="EMBL" id="MFC5524349.1"/>
    </source>
</evidence>
<keyword evidence="3" id="KW-1185">Reference proteome</keyword>
<evidence type="ECO:0000313" key="3">
    <source>
        <dbReference type="Proteomes" id="UP001596114"/>
    </source>
</evidence>
<comment type="caution">
    <text evidence="2">The sequence shown here is derived from an EMBL/GenBank/DDBJ whole genome shotgun (WGS) entry which is preliminary data.</text>
</comment>
<dbReference type="EMBL" id="JBHSNF010000001">
    <property type="protein sequence ID" value="MFC5524349.1"/>
    <property type="molecule type" value="Genomic_DNA"/>
</dbReference>
<accession>A0ABW0QNT0</accession>